<feature type="domain" description="MADF" evidence="2">
    <location>
        <begin position="12"/>
        <end position="108"/>
    </location>
</feature>
<gene>
    <name evidence="3" type="ORF">PARMNEM_LOCUS20116</name>
</gene>
<dbReference type="EMBL" id="CAVLGL010000130">
    <property type="protein sequence ID" value="CAK1601492.1"/>
    <property type="molecule type" value="Genomic_DNA"/>
</dbReference>
<dbReference type="InterPro" id="IPR006578">
    <property type="entry name" value="MADF-dom"/>
</dbReference>
<proteinExistence type="predicted"/>
<name>A0AAV1M4F8_9NEOP</name>
<reference evidence="3 4" key="1">
    <citation type="submission" date="2023-11" db="EMBL/GenBank/DDBJ databases">
        <authorList>
            <person name="Hedman E."/>
            <person name="Englund M."/>
            <person name="Stromberg M."/>
            <person name="Nyberg Akerstrom W."/>
            <person name="Nylinder S."/>
            <person name="Jareborg N."/>
            <person name="Kallberg Y."/>
            <person name="Kronander E."/>
        </authorList>
    </citation>
    <scope>NUCLEOTIDE SEQUENCE [LARGE SCALE GENOMIC DNA]</scope>
</reference>
<dbReference type="PANTHER" id="PTHR21505:SF12">
    <property type="entry name" value="MADF DOMAIN-CONTAINING PROTEIN-RELATED"/>
    <property type="match status" value="1"/>
</dbReference>
<evidence type="ECO:0000313" key="3">
    <source>
        <dbReference type="EMBL" id="CAK1601492.1"/>
    </source>
</evidence>
<feature type="region of interest" description="Disordered" evidence="1">
    <location>
        <begin position="113"/>
        <end position="180"/>
    </location>
</feature>
<evidence type="ECO:0000259" key="2">
    <source>
        <dbReference type="PROSITE" id="PS51029"/>
    </source>
</evidence>
<evidence type="ECO:0000256" key="1">
    <source>
        <dbReference type="SAM" id="MobiDB-lite"/>
    </source>
</evidence>
<dbReference type="PANTHER" id="PTHR21505">
    <property type="entry name" value="MADF DOMAIN-CONTAINING PROTEIN-RELATED"/>
    <property type="match status" value="1"/>
</dbReference>
<dbReference type="SMART" id="SM00595">
    <property type="entry name" value="MADF"/>
    <property type="match status" value="1"/>
</dbReference>
<keyword evidence="4" id="KW-1185">Reference proteome</keyword>
<dbReference type="PROSITE" id="PS51029">
    <property type="entry name" value="MADF"/>
    <property type="match status" value="1"/>
</dbReference>
<evidence type="ECO:0000313" key="4">
    <source>
        <dbReference type="Proteomes" id="UP001314205"/>
    </source>
</evidence>
<protein>
    <recommendedName>
        <fullName evidence="2">MADF domain-containing protein</fullName>
    </recommendedName>
</protein>
<dbReference type="Pfam" id="PF10545">
    <property type="entry name" value="MADF_DNA_bdg"/>
    <property type="match status" value="1"/>
</dbReference>
<dbReference type="Proteomes" id="UP001314205">
    <property type="component" value="Unassembled WGS sequence"/>
</dbReference>
<feature type="compositionally biased region" description="Polar residues" evidence="1">
    <location>
        <begin position="138"/>
        <end position="172"/>
    </location>
</feature>
<accession>A0AAV1M4F8</accession>
<organism evidence="3 4">
    <name type="scientific">Parnassius mnemosyne</name>
    <name type="common">clouded apollo</name>
    <dbReference type="NCBI Taxonomy" id="213953"/>
    <lineage>
        <taxon>Eukaryota</taxon>
        <taxon>Metazoa</taxon>
        <taxon>Ecdysozoa</taxon>
        <taxon>Arthropoda</taxon>
        <taxon>Hexapoda</taxon>
        <taxon>Insecta</taxon>
        <taxon>Pterygota</taxon>
        <taxon>Neoptera</taxon>
        <taxon>Endopterygota</taxon>
        <taxon>Lepidoptera</taxon>
        <taxon>Glossata</taxon>
        <taxon>Ditrysia</taxon>
        <taxon>Papilionoidea</taxon>
        <taxon>Papilionidae</taxon>
        <taxon>Parnassiinae</taxon>
        <taxon>Parnassini</taxon>
        <taxon>Parnassius</taxon>
        <taxon>Driopa</taxon>
    </lineage>
</organism>
<dbReference type="AlphaFoldDB" id="A0AAV1M4F8"/>
<comment type="caution">
    <text evidence="3">The sequence shown here is derived from an EMBL/GenBank/DDBJ whole genome shotgun (WGS) entry which is preliminary data.</text>
</comment>
<sequence>MTRKLSEDETLKLVQLYGENECLWDIKSLNYRNKEMRSTALQNMAQQMQIGGLTSTEVKNKIKAIRATYYLELDKIQKSTRSGAGGNVYVPKVKRFQELDGFIKNAIVKRKTMDNSGTSNDDVELGEAEGVGDGAENVSRSTENNDNSTETPTQAIQTPVRNSVTAPNQSGHPRSKRSKISQMAAMIKDLKSVSNDVNMSPFEEDSDADIFGKHVAAQLKKLSEEQSVIAQEEIQKILSKARLADIQQKNYSENSSKSERCFCNFMRMR</sequence>